<dbReference type="EC" id="4.2.1.96" evidence="3"/>
<dbReference type="RefSeq" id="WP_002975068.1">
    <property type="nucleotide sequence ID" value="NZ_AOGW02000016.1"/>
</dbReference>
<dbReference type="GO" id="GO:0008124">
    <property type="term" value="F:4-alpha-hydroxytetrahydrobiopterin dehydratase activity"/>
    <property type="evidence" value="ECO:0007669"/>
    <property type="project" value="UniProtKB-EC"/>
</dbReference>
<evidence type="ECO:0000256" key="2">
    <source>
        <dbReference type="ARBA" id="ARBA00006472"/>
    </source>
</evidence>
<dbReference type="Proteomes" id="UP000012371">
    <property type="component" value="Unassembled WGS sequence"/>
</dbReference>
<keyword evidence="4 5" id="KW-0456">Lyase</keyword>
<gene>
    <name evidence="5" type="primary">phhB</name>
    <name evidence="5" type="ORF">LEP1GSC203_2485</name>
</gene>
<dbReference type="OrthoDB" id="9794987at2"/>
<keyword evidence="6" id="KW-1185">Reference proteome</keyword>
<dbReference type="GO" id="GO:0006729">
    <property type="term" value="P:tetrahydrobiopterin biosynthetic process"/>
    <property type="evidence" value="ECO:0007669"/>
    <property type="project" value="InterPro"/>
</dbReference>
<dbReference type="InterPro" id="IPR001533">
    <property type="entry name" value="Pterin_deHydtase"/>
</dbReference>
<comment type="caution">
    <text evidence="5">The sequence shown here is derived from an EMBL/GenBank/DDBJ whole genome shotgun (WGS) entry which is preliminary data.</text>
</comment>
<dbReference type="InterPro" id="IPR036428">
    <property type="entry name" value="PCD_sf"/>
</dbReference>
<sequence length="98" mass="11814">MRELPKILTDLEIQNLLQTEDDWKLETNEGISFFTFYKEFKNFNEAFVFITKLALVSEKLDHHAEIWNEYNKVRLKLFTHETNSLTTKDKDWITQVMV</sequence>
<dbReference type="SUPFAM" id="SSF55248">
    <property type="entry name" value="PCD-like"/>
    <property type="match status" value="1"/>
</dbReference>
<evidence type="ECO:0000313" key="5">
    <source>
        <dbReference type="EMBL" id="EMY60373.1"/>
    </source>
</evidence>
<dbReference type="EMBL" id="AOGW02000016">
    <property type="protein sequence ID" value="EMY60373.1"/>
    <property type="molecule type" value="Genomic_DNA"/>
</dbReference>
<dbReference type="Gene3D" id="3.30.1360.20">
    <property type="entry name" value="Transcriptional coactivator/pterin dehydratase"/>
    <property type="match status" value="1"/>
</dbReference>
<reference evidence="5" key="1">
    <citation type="submission" date="2013-03" db="EMBL/GenBank/DDBJ databases">
        <authorList>
            <person name="Harkins D.M."/>
            <person name="Durkin A.S."/>
            <person name="Brinkac L.M."/>
            <person name="Haft D.H."/>
            <person name="Selengut J.D."/>
            <person name="Sanka R."/>
            <person name="DePew J."/>
            <person name="Purushe J."/>
            <person name="Hartskeerl R.A."/>
            <person name="Ahmed A."/>
            <person name="van der Linden H."/>
            <person name="Goris M.G.A."/>
            <person name="Vinetz J.M."/>
            <person name="Sutton G.G."/>
            <person name="Nierman W.C."/>
            <person name="Fouts D.E."/>
        </authorList>
    </citation>
    <scope>NUCLEOTIDE SEQUENCE [LARGE SCALE GENOMIC DNA]</scope>
    <source>
        <strain evidence="5">LT 11-33</strain>
    </source>
</reference>
<name>N1VPM2_9LEPT</name>
<comment type="similarity">
    <text evidence="2">Belongs to the pterin-4-alpha-carbinolamine dehydratase family.</text>
</comment>
<evidence type="ECO:0000256" key="3">
    <source>
        <dbReference type="ARBA" id="ARBA00013252"/>
    </source>
</evidence>
<evidence type="ECO:0000256" key="1">
    <source>
        <dbReference type="ARBA" id="ARBA00001554"/>
    </source>
</evidence>
<dbReference type="PANTHER" id="PTHR12599">
    <property type="entry name" value="PTERIN-4-ALPHA-CARBINOLAMINE DEHYDRATASE"/>
    <property type="match status" value="1"/>
</dbReference>
<accession>N1VPM2</accession>
<organism evidence="5 6">
    <name type="scientific">Leptospira terpstrae serovar Hualin str. LT 11-33 = ATCC 700639</name>
    <dbReference type="NCBI Taxonomy" id="1257025"/>
    <lineage>
        <taxon>Bacteria</taxon>
        <taxon>Pseudomonadati</taxon>
        <taxon>Spirochaetota</taxon>
        <taxon>Spirochaetia</taxon>
        <taxon>Leptospirales</taxon>
        <taxon>Leptospiraceae</taxon>
        <taxon>Leptospira</taxon>
    </lineage>
</organism>
<protein>
    <recommendedName>
        <fullName evidence="3">4a-hydroxytetrahydrobiopterin dehydratase</fullName>
        <ecNumber evidence="3">4.2.1.96</ecNumber>
    </recommendedName>
</protein>
<comment type="catalytic activity">
    <reaction evidence="1">
        <text>(4aS,6R)-4a-hydroxy-L-erythro-5,6,7,8-tetrahydrobiopterin = (6R)-L-erythro-6,7-dihydrobiopterin + H2O</text>
        <dbReference type="Rhea" id="RHEA:11920"/>
        <dbReference type="ChEBI" id="CHEBI:15377"/>
        <dbReference type="ChEBI" id="CHEBI:15642"/>
        <dbReference type="ChEBI" id="CHEBI:43120"/>
        <dbReference type="EC" id="4.2.1.96"/>
    </reaction>
</comment>
<dbReference type="PANTHER" id="PTHR12599:SF0">
    <property type="entry name" value="PTERIN-4-ALPHA-CARBINOLAMINE DEHYDRATASE"/>
    <property type="match status" value="1"/>
</dbReference>
<proteinExistence type="inferred from homology"/>
<dbReference type="STRING" id="1257025.LEP1GSC203_2485"/>
<dbReference type="AlphaFoldDB" id="N1VPM2"/>
<dbReference type="Pfam" id="PF01329">
    <property type="entry name" value="Pterin_4a"/>
    <property type="match status" value="1"/>
</dbReference>
<evidence type="ECO:0000313" key="6">
    <source>
        <dbReference type="Proteomes" id="UP000012371"/>
    </source>
</evidence>
<evidence type="ECO:0000256" key="4">
    <source>
        <dbReference type="ARBA" id="ARBA00023239"/>
    </source>
</evidence>